<dbReference type="Proteomes" id="UP000006744">
    <property type="component" value="Plasmid pG9842_209"/>
</dbReference>
<organism evidence="1 2">
    <name type="scientific">Bacillus cereus (strain G9842)</name>
    <dbReference type="NCBI Taxonomy" id="405531"/>
    <lineage>
        <taxon>Bacteria</taxon>
        <taxon>Bacillati</taxon>
        <taxon>Bacillota</taxon>
        <taxon>Bacilli</taxon>
        <taxon>Bacillales</taxon>
        <taxon>Bacillaceae</taxon>
        <taxon>Bacillus</taxon>
        <taxon>Bacillus cereus group</taxon>
    </lineage>
</organism>
<evidence type="ECO:0000313" key="1">
    <source>
        <dbReference type="EMBL" id="ACK98694.1"/>
    </source>
</evidence>
<accession>B7IZA1</accession>
<evidence type="ECO:0000313" key="2">
    <source>
        <dbReference type="Proteomes" id="UP000006744"/>
    </source>
</evidence>
<name>B7IZA1_BACC2</name>
<protein>
    <submittedName>
        <fullName evidence="1">Uncharacterized protein</fullName>
    </submittedName>
</protein>
<keyword evidence="1" id="KW-0614">Plasmid</keyword>
<sequence length="69" mass="7861">MIVKKAGRRRGGDLFRSVNSTQALSVSHQTYSYNSPKITLECEKLSQMELKKLSGEVKIYKLVDKNNDK</sequence>
<dbReference type="KEGG" id="bcg:BCG9842_0078"/>
<dbReference type="RefSeq" id="WP_000635883.1">
    <property type="nucleotide sequence ID" value="NC_011775.1"/>
</dbReference>
<reference evidence="1 2" key="1">
    <citation type="submission" date="2008-10" db="EMBL/GenBank/DDBJ databases">
        <title>Genome sequence of Bacillus cereus G9842.</title>
        <authorList>
            <person name="Dodson R.J."/>
            <person name="Durkin A.S."/>
            <person name="Rosovitz M.J."/>
            <person name="Rasko D.A."/>
            <person name="Hoffmaster A."/>
            <person name="Ravel J."/>
            <person name="Sutton G."/>
        </authorList>
    </citation>
    <scope>NUCLEOTIDE SEQUENCE [LARGE SCALE GENOMIC DNA]</scope>
    <source>
        <strain evidence="1 2">G9842</strain>
        <plasmid evidence="1 2">pG9842_209</plasmid>
    </source>
</reference>
<gene>
    <name evidence="1" type="ordered locus">BCG9842_0078</name>
</gene>
<dbReference type="EMBL" id="CP001187">
    <property type="protein sequence ID" value="ACK98694.1"/>
    <property type="molecule type" value="Genomic_DNA"/>
</dbReference>
<geneLocation type="plasmid" evidence="1 2">
    <name>pG9842_209</name>
</geneLocation>
<proteinExistence type="predicted"/>
<dbReference type="HOGENOM" id="CLU_2767017_0_0_9"/>
<dbReference type="AlphaFoldDB" id="B7IZA1"/>